<dbReference type="OrthoDB" id="3322489at2"/>
<dbReference type="EMBL" id="FMSV02000537">
    <property type="protein sequence ID" value="SEH07598.1"/>
    <property type="molecule type" value="Genomic_DNA"/>
</dbReference>
<evidence type="ECO:0000313" key="3">
    <source>
        <dbReference type="Proteomes" id="UP000236724"/>
    </source>
</evidence>
<reference evidence="2 3" key="1">
    <citation type="submission" date="2016-10" db="EMBL/GenBank/DDBJ databases">
        <authorList>
            <person name="de Groot N.N."/>
        </authorList>
    </citation>
    <scope>NUCLEOTIDE SEQUENCE [LARGE SCALE GENOMIC DNA]</scope>
    <source>
        <strain evidence="2">MBHS1</strain>
    </source>
</reference>
<feature type="domain" description="Endonuclease GajA/Old nuclease/RecF-like AAA" evidence="1">
    <location>
        <begin position="158"/>
        <end position="274"/>
    </location>
</feature>
<dbReference type="Pfam" id="PF13175">
    <property type="entry name" value="AAA_15"/>
    <property type="match status" value="1"/>
</dbReference>
<protein>
    <submittedName>
        <fullName evidence="2">ATP/GTP phosphatase</fullName>
        <ecNumber evidence="2">3.6.1.-</ecNumber>
    </submittedName>
</protein>
<dbReference type="InterPro" id="IPR041685">
    <property type="entry name" value="AAA_GajA/Old/RecF-like"/>
</dbReference>
<dbReference type="Proteomes" id="UP000236724">
    <property type="component" value="Unassembled WGS sequence"/>
</dbReference>
<proteinExistence type="predicted"/>
<evidence type="ECO:0000313" key="2">
    <source>
        <dbReference type="EMBL" id="SEH07598.1"/>
    </source>
</evidence>
<dbReference type="PANTHER" id="PTHR43581:SF4">
    <property type="entry name" value="ATP_GTP PHOSPHATASE"/>
    <property type="match status" value="1"/>
</dbReference>
<dbReference type="InterPro" id="IPR051396">
    <property type="entry name" value="Bact_Antivir_Def_Nuclease"/>
</dbReference>
<keyword evidence="3" id="KW-1185">Reference proteome</keyword>
<dbReference type="Gene3D" id="3.40.50.300">
    <property type="entry name" value="P-loop containing nucleotide triphosphate hydrolases"/>
    <property type="match status" value="1"/>
</dbReference>
<name>A0A1H6FBZ4_9GAMM</name>
<dbReference type="RefSeq" id="WP_103921235.1">
    <property type="nucleotide sequence ID" value="NZ_FMSV02000537.1"/>
</dbReference>
<gene>
    <name evidence="2" type="ORF">MBHS_03474</name>
</gene>
<dbReference type="EC" id="3.6.1.-" evidence="2"/>
<dbReference type="PANTHER" id="PTHR43581">
    <property type="entry name" value="ATP/GTP PHOSPHATASE"/>
    <property type="match status" value="1"/>
</dbReference>
<organism evidence="2 3">
    <name type="scientific">Candidatus Venteria ishoeyi</name>
    <dbReference type="NCBI Taxonomy" id="1899563"/>
    <lineage>
        <taxon>Bacteria</taxon>
        <taxon>Pseudomonadati</taxon>
        <taxon>Pseudomonadota</taxon>
        <taxon>Gammaproteobacteria</taxon>
        <taxon>Thiotrichales</taxon>
        <taxon>Thiotrichaceae</taxon>
        <taxon>Venteria</taxon>
    </lineage>
</organism>
<dbReference type="GO" id="GO:0016787">
    <property type="term" value="F:hydrolase activity"/>
    <property type="evidence" value="ECO:0007669"/>
    <property type="project" value="UniProtKB-KW"/>
</dbReference>
<keyword evidence="2" id="KW-0378">Hydrolase</keyword>
<dbReference type="InterPro" id="IPR027417">
    <property type="entry name" value="P-loop_NTPase"/>
</dbReference>
<dbReference type="AlphaFoldDB" id="A0A1H6FBZ4"/>
<evidence type="ECO:0000259" key="1">
    <source>
        <dbReference type="Pfam" id="PF13175"/>
    </source>
</evidence>
<dbReference type="SUPFAM" id="SSF52540">
    <property type="entry name" value="P-loop containing nucleoside triphosphate hydrolases"/>
    <property type="match status" value="1"/>
</dbReference>
<accession>A0A1H6FBZ4</accession>
<sequence length="325" mass="37633">MDSHLLQEIEIKNFKCFDNFKASGFKRVNLIGGKNNVGKTALMEACFINVHAQDIKKFTGALVDIKRMRETLNRLMAFIQDKNKSISVQTYLEKNNHFFSSSNINSVSYNIEDSDGIKHYIFTLNGKELKININDFSFEIDFIREIQFIDNFGLSNIEIIKNYSSIQKKDAENILNRFIKNFDPSIEVFKIIDDTPQCKKNGDYLELTEFGDGVRYLVSIVSALYQCENGYLFIDEIDNGIHYTMLDQLWEIILTLAHEQNVQVFATTHSKECIESFYQAAKQLEEKEITYTIMTQLKSGAIDAGVYNYDLLENSMEQEHEVRGW</sequence>